<dbReference type="AlphaFoldDB" id="A0AAD7SJS7"/>
<accession>A0AAD7SJS7</accession>
<dbReference type="InterPro" id="IPR042566">
    <property type="entry name" value="L1_C"/>
</dbReference>
<dbReference type="EMBL" id="JAINUG010000057">
    <property type="protein sequence ID" value="KAJ8403563.1"/>
    <property type="molecule type" value="Genomic_DNA"/>
</dbReference>
<name>A0AAD7SJS7_9TELE</name>
<organism evidence="1 2">
    <name type="scientific">Aldrovandia affinis</name>
    <dbReference type="NCBI Taxonomy" id="143900"/>
    <lineage>
        <taxon>Eukaryota</taxon>
        <taxon>Metazoa</taxon>
        <taxon>Chordata</taxon>
        <taxon>Craniata</taxon>
        <taxon>Vertebrata</taxon>
        <taxon>Euteleostomi</taxon>
        <taxon>Actinopterygii</taxon>
        <taxon>Neopterygii</taxon>
        <taxon>Teleostei</taxon>
        <taxon>Notacanthiformes</taxon>
        <taxon>Halosauridae</taxon>
        <taxon>Aldrovandia</taxon>
    </lineage>
</organism>
<evidence type="ECO:0000313" key="2">
    <source>
        <dbReference type="Proteomes" id="UP001221898"/>
    </source>
</evidence>
<comment type="caution">
    <text evidence="1">The sequence shown here is derived from an EMBL/GenBank/DDBJ whole genome shotgun (WGS) entry which is preliminary data.</text>
</comment>
<proteinExistence type="predicted"/>
<evidence type="ECO:0000313" key="1">
    <source>
        <dbReference type="EMBL" id="KAJ8403563.1"/>
    </source>
</evidence>
<reference evidence="1" key="1">
    <citation type="journal article" date="2023" name="Science">
        <title>Genome structures resolve the early diversification of teleost fishes.</title>
        <authorList>
            <person name="Parey E."/>
            <person name="Louis A."/>
            <person name="Montfort J."/>
            <person name="Bouchez O."/>
            <person name="Roques C."/>
            <person name="Iampietro C."/>
            <person name="Lluch J."/>
            <person name="Castinel A."/>
            <person name="Donnadieu C."/>
            <person name="Desvignes T."/>
            <person name="Floi Bucao C."/>
            <person name="Jouanno E."/>
            <person name="Wen M."/>
            <person name="Mejri S."/>
            <person name="Dirks R."/>
            <person name="Jansen H."/>
            <person name="Henkel C."/>
            <person name="Chen W.J."/>
            <person name="Zahm M."/>
            <person name="Cabau C."/>
            <person name="Klopp C."/>
            <person name="Thompson A.W."/>
            <person name="Robinson-Rechavi M."/>
            <person name="Braasch I."/>
            <person name="Lecointre G."/>
            <person name="Bobe J."/>
            <person name="Postlethwait J.H."/>
            <person name="Berthelot C."/>
            <person name="Roest Crollius H."/>
            <person name="Guiguen Y."/>
        </authorList>
    </citation>
    <scope>NUCLEOTIDE SEQUENCE</scope>
    <source>
        <strain evidence="1">NC1722</strain>
    </source>
</reference>
<keyword evidence="2" id="KW-1185">Reference proteome</keyword>
<dbReference type="Gene3D" id="3.30.250.20">
    <property type="entry name" value="L1 transposable element, C-terminal domain"/>
    <property type="match status" value="1"/>
</dbReference>
<sequence>MRAHRIYGDKSDNPSDRPRTLIFSLLRYPDRQTVLQAARKFPLIVDGKEISFFTDYSKHTAQSQKNFFQLIKRAYDNGVHAFLLYPDRLKLIHKSKAHLSICSPVVATKFLDLLCLECPSLVTSMDSNN</sequence>
<protein>
    <submittedName>
        <fullName evidence="1">Uncharacterized protein</fullName>
    </submittedName>
</protein>
<dbReference type="Proteomes" id="UP001221898">
    <property type="component" value="Unassembled WGS sequence"/>
</dbReference>
<gene>
    <name evidence="1" type="ORF">AAFF_G00348890</name>
</gene>